<protein>
    <recommendedName>
        <fullName evidence="7">Exostosin GT47 domain-containing protein</fullName>
    </recommendedName>
</protein>
<evidence type="ECO:0000256" key="1">
    <source>
        <dbReference type="ARBA" id="ARBA00010271"/>
    </source>
</evidence>
<dbReference type="Gene3D" id="3.40.50.720">
    <property type="entry name" value="NAD(P)-binding Rossmann-like Domain"/>
    <property type="match status" value="1"/>
</dbReference>
<dbReference type="InterPro" id="IPR040911">
    <property type="entry name" value="Exostosin_GT47"/>
</dbReference>
<gene>
    <name evidence="5" type="ORF">DFH07DRAFT_470062</name>
</gene>
<dbReference type="Pfam" id="PF03016">
    <property type="entry name" value="Exostosin_GT47"/>
    <property type="match status" value="1"/>
</dbReference>
<dbReference type="Proteomes" id="UP001215280">
    <property type="component" value="Unassembled WGS sequence"/>
</dbReference>
<dbReference type="AlphaFoldDB" id="A0AAD7K883"/>
<sequence>MAGPKRILICVALSAIFSIATYRSVPSGNGDDGTPDIDIFRRGPTHDHLNHISPAGGLQSPVLPEGHSAHRILVTGGGGNIGKHLVRRLLSSHTVVTVLDLIFDPEEHNYPDAARLNWINADIRNSTALDLALTPDVTGVFHLAAVSRVLHCLENEPDCIDVNERGTGAVLAAIERRPESSRPWFILASSREVYGRNQTSSAADDVPSTVYGLSKLKAENLVRRRARHINAFNTRPSHANHIHVFGKRPFHAAILRLPSVYGSSYDHSDRLVTSLVSRALAHQSLQIMGGEQEIDLLHIDDCVDAFTLAATRLERKALDKSLNKPVPDTLEIYDISGSGPVVLRHLVDKVLFLTRSKSPVQSLQQDERFPVHYVDSPDILPGYASKISLDDGLIRLVRMYLEQSVAYLKRKGENECIPESQLHVIANADLLKLNGCTANLLIDIDSEIASLAFDRNPTRPEAPHDMGPGTPDDYGIMWIVQSENIIPDPVNVTIESRDGRFFVQINAVRTYASHLLGVYSPSLPEFTPGFMFDHIEPIDVGSDRAVAEWEMIVNEADGTFKLVLPDSGFQVSPPTLSEGWFTWIPVDRDMYPFRLIPICCPASPPWPFYEQDPIQHSIHLDRFSMHRPFNKTIPQTLCLRTEAALLHARKAMDFLDQIRQDGIADRLRQMGGPAEWVGNGLITCSNDCSHPTICLDTGDCACAGSIFCYSPERFPFSSFLHSNIITYPPPSPDTANPSLLKTVEQTSWHNVLRPEAARYLGTNPSWPQVHIAVVDEASEALRGPNLESLIRLSNRDCFSADASMELALRERHISSEEADIIFQPYYHARMWTGQGDLSRLLDQLAVNYPNRPAQVVLPLTYDWGICMYFTWTIWQARRRFKIPPVLTNVIAWSVMGDLNSPCYRPHQDVLIPPRSCRTKQLRPAFSDPAYVRPVAERTHLSFFSGSLWGSGGGSRKRIICKRPVPSEGLTRLETSRLETGLGPNPLNTKWERPQSHDDYMSILNNTIFCAAPAGVAGWAPRIEDAIYAGCIPIIFDDASHLPFWELLDWKKFSVRVFTHQVQDLEHVLMSYSLQEIQKMQANLIHVRDILTYPLDNHADMVTRRSPLSFALHLSQLRLSTKWPTSDIELE</sequence>
<dbReference type="Pfam" id="PF01370">
    <property type="entry name" value="Epimerase"/>
    <property type="match status" value="1"/>
</dbReference>
<comment type="similarity">
    <text evidence="1">Belongs to the glycosyltransferase 47 family.</text>
</comment>
<dbReference type="InterPro" id="IPR001509">
    <property type="entry name" value="Epimerase_deHydtase"/>
</dbReference>
<evidence type="ECO:0000259" key="4">
    <source>
        <dbReference type="Pfam" id="PF03016"/>
    </source>
</evidence>
<dbReference type="InterPro" id="IPR004263">
    <property type="entry name" value="Exostosin"/>
</dbReference>
<keyword evidence="2" id="KW-0732">Signal</keyword>
<dbReference type="SUPFAM" id="SSF51735">
    <property type="entry name" value="NAD(P)-binding Rossmann-fold domains"/>
    <property type="match status" value="1"/>
</dbReference>
<name>A0AAD7K883_9AGAR</name>
<dbReference type="CDD" id="cd08946">
    <property type="entry name" value="SDR_e"/>
    <property type="match status" value="1"/>
</dbReference>
<feature type="domain" description="NAD-dependent epimerase/dehydratase" evidence="3">
    <location>
        <begin position="72"/>
        <end position="316"/>
    </location>
</feature>
<dbReference type="InterPro" id="IPR036291">
    <property type="entry name" value="NAD(P)-bd_dom_sf"/>
</dbReference>
<evidence type="ECO:0000313" key="6">
    <source>
        <dbReference type="Proteomes" id="UP001215280"/>
    </source>
</evidence>
<proteinExistence type="inferred from homology"/>
<dbReference type="PANTHER" id="PTHR11062">
    <property type="entry name" value="EXOSTOSIN HEPARAN SULFATE GLYCOSYLTRANSFERASE -RELATED"/>
    <property type="match status" value="1"/>
</dbReference>
<evidence type="ECO:0000259" key="3">
    <source>
        <dbReference type="Pfam" id="PF01370"/>
    </source>
</evidence>
<comment type="caution">
    <text evidence="5">The sequence shown here is derived from an EMBL/GenBank/DDBJ whole genome shotgun (WGS) entry which is preliminary data.</text>
</comment>
<dbReference type="GO" id="GO:0016757">
    <property type="term" value="F:glycosyltransferase activity"/>
    <property type="evidence" value="ECO:0007669"/>
    <property type="project" value="InterPro"/>
</dbReference>
<evidence type="ECO:0000313" key="5">
    <source>
        <dbReference type="EMBL" id="KAJ7780326.1"/>
    </source>
</evidence>
<dbReference type="PANTHER" id="PTHR11062:SF73">
    <property type="entry name" value="EXOSTOSIN-LIKE 3"/>
    <property type="match status" value="1"/>
</dbReference>
<feature type="domain" description="Exostosin GT47" evidence="4">
    <location>
        <begin position="898"/>
        <end position="1070"/>
    </location>
</feature>
<reference evidence="5" key="1">
    <citation type="submission" date="2023-03" db="EMBL/GenBank/DDBJ databases">
        <title>Massive genome expansion in bonnet fungi (Mycena s.s.) driven by repeated elements and novel gene families across ecological guilds.</title>
        <authorList>
            <consortium name="Lawrence Berkeley National Laboratory"/>
            <person name="Harder C.B."/>
            <person name="Miyauchi S."/>
            <person name="Viragh M."/>
            <person name="Kuo A."/>
            <person name="Thoen E."/>
            <person name="Andreopoulos B."/>
            <person name="Lu D."/>
            <person name="Skrede I."/>
            <person name="Drula E."/>
            <person name="Henrissat B."/>
            <person name="Morin E."/>
            <person name="Kohler A."/>
            <person name="Barry K."/>
            <person name="LaButti K."/>
            <person name="Morin E."/>
            <person name="Salamov A."/>
            <person name="Lipzen A."/>
            <person name="Mereny Z."/>
            <person name="Hegedus B."/>
            <person name="Baldrian P."/>
            <person name="Stursova M."/>
            <person name="Weitz H."/>
            <person name="Taylor A."/>
            <person name="Grigoriev I.V."/>
            <person name="Nagy L.G."/>
            <person name="Martin F."/>
            <person name="Kauserud H."/>
        </authorList>
    </citation>
    <scope>NUCLEOTIDE SEQUENCE</scope>
    <source>
        <strain evidence="5">CBHHK188m</strain>
    </source>
</reference>
<organism evidence="5 6">
    <name type="scientific">Mycena maculata</name>
    <dbReference type="NCBI Taxonomy" id="230809"/>
    <lineage>
        <taxon>Eukaryota</taxon>
        <taxon>Fungi</taxon>
        <taxon>Dikarya</taxon>
        <taxon>Basidiomycota</taxon>
        <taxon>Agaricomycotina</taxon>
        <taxon>Agaricomycetes</taxon>
        <taxon>Agaricomycetidae</taxon>
        <taxon>Agaricales</taxon>
        <taxon>Marasmiineae</taxon>
        <taxon>Mycenaceae</taxon>
        <taxon>Mycena</taxon>
    </lineage>
</organism>
<evidence type="ECO:0008006" key="7">
    <source>
        <dbReference type="Google" id="ProtNLM"/>
    </source>
</evidence>
<feature type="chain" id="PRO_5042166851" description="Exostosin GT47 domain-containing protein" evidence="2">
    <location>
        <begin position="23"/>
        <end position="1130"/>
    </location>
</feature>
<dbReference type="EMBL" id="JARJLG010000006">
    <property type="protein sequence ID" value="KAJ7780326.1"/>
    <property type="molecule type" value="Genomic_DNA"/>
</dbReference>
<evidence type="ECO:0000256" key="2">
    <source>
        <dbReference type="SAM" id="SignalP"/>
    </source>
</evidence>
<accession>A0AAD7K883</accession>
<feature type="signal peptide" evidence="2">
    <location>
        <begin position="1"/>
        <end position="22"/>
    </location>
</feature>
<keyword evidence="6" id="KW-1185">Reference proteome</keyword>